<keyword evidence="1" id="KW-0812">Transmembrane</keyword>
<sequence length="77" mass="8649">MAIPTELESGNKSYSTLQLILVLIEGFTLTLVGGFLSFLSLSLPDLYMFIVLILLAFFMFFIGFHIIFVTLIAIIKK</sequence>
<protein>
    <submittedName>
        <fullName evidence="2">Uncharacterized protein</fullName>
    </submittedName>
</protein>
<proteinExistence type="predicted"/>
<keyword evidence="1" id="KW-1133">Transmembrane helix</keyword>
<gene>
    <name evidence="2" type="ORF">ENU31_01820</name>
</gene>
<dbReference type="EMBL" id="DTCA01000059">
    <property type="protein sequence ID" value="HGM07137.1"/>
    <property type="molecule type" value="Genomic_DNA"/>
</dbReference>
<feature type="transmembrane region" description="Helical" evidence="1">
    <location>
        <begin position="47"/>
        <end position="75"/>
    </location>
</feature>
<name>A0A7C4H747_9CREN</name>
<comment type="caution">
    <text evidence="2">The sequence shown here is derived from an EMBL/GenBank/DDBJ whole genome shotgun (WGS) entry which is preliminary data.</text>
</comment>
<organism evidence="2">
    <name type="scientific">Ignisphaera aggregans</name>
    <dbReference type="NCBI Taxonomy" id="334771"/>
    <lineage>
        <taxon>Archaea</taxon>
        <taxon>Thermoproteota</taxon>
        <taxon>Thermoprotei</taxon>
        <taxon>Desulfurococcales</taxon>
        <taxon>Desulfurococcaceae</taxon>
        <taxon>Ignisphaera</taxon>
    </lineage>
</organism>
<accession>A0A7C4H747</accession>
<reference evidence="2" key="1">
    <citation type="journal article" date="2020" name="mSystems">
        <title>Genome- and Community-Level Interaction Insights into Carbon Utilization and Element Cycling Functions of Hydrothermarchaeota in Hydrothermal Sediment.</title>
        <authorList>
            <person name="Zhou Z."/>
            <person name="Liu Y."/>
            <person name="Xu W."/>
            <person name="Pan J."/>
            <person name="Luo Z.H."/>
            <person name="Li M."/>
        </authorList>
    </citation>
    <scope>NUCLEOTIDE SEQUENCE [LARGE SCALE GENOMIC DNA]</scope>
    <source>
        <strain evidence="2">SpSt-658</strain>
    </source>
</reference>
<keyword evidence="1" id="KW-0472">Membrane</keyword>
<evidence type="ECO:0000256" key="1">
    <source>
        <dbReference type="SAM" id="Phobius"/>
    </source>
</evidence>
<evidence type="ECO:0000313" key="2">
    <source>
        <dbReference type="EMBL" id="HGM07137.1"/>
    </source>
</evidence>
<feature type="transmembrane region" description="Helical" evidence="1">
    <location>
        <begin position="20"/>
        <end position="41"/>
    </location>
</feature>
<dbReference type="AlphaFoldDB" id="A0A7C4H747"/>